<protein>
    <submittedName>
        <fullName evidence="1">17534_t:CDS:1</fullName>
    </submittedName>
</protein>
<sequence>MELYSIEQNHEELDLKLVQAIKNGNTVAVKQLLQEGADVWYKDEKGVSPLHVACEIGNCDIVRMLLQEGHPWNAINVDGETAGDYAKRNGHTEVYEMLVEEGCRVELIFGVLGAKEKNEQPSNIQYLSQPLKYSEDGTKLLDFENNGVMMGWERPLMERHAKLLCPREGLDILNIGFGLGLVDTAIEEYKPRSHTIVEAHPDVYNHMIEKGWDKKPGVKIVFGRWQDILDQLETYDGIFFDTFGEFYQDLREFHEEVVNFLRSDGTYSFFNGLGATNAFFHDVYCRIAEMHLAGVGLQTEFIEIPMDPSEEGIWEGIKSRYWTLDTYRLPICRFLS</sequence>
<evidence type="ECO:0000313" key="2">
    <source>
        <dbReference type="Proteomes" id="UP000789525"/>
    </source>
</evidence>
<comment type="caution">
    <text evidence="1">The sequence shown here is derived from an EMBL/GenBank/DDBJ whole genome shotgun (WGS) entry which is preliminary data.</text>
</comment>
<organism evidence="1 2">
    <name type="scientific">Acaulospora colombiana</name>
    <dbReference type="NCBI Taxonomy" id="27376"/>
    <lineage>
        <taxon>Eukaryota</taxon>
        <taxon>Fungi</taxon>
        <taxon>Fungi incertae sedis</taxon>
        <taxon>Mucoromycota</taxon>
        <taxon>Glomeromycotina</taxon>
        <taxon>Glomeromycetes</taxon>
        <taxon>Diversisporales</taxon>
        <taxon>Acaulosporaceae</taxon>
        <taxon>Acaulospora</taxon>
    </lineage>
</organism>
<accession>A0ACA9KH56</accession>
<reference evidence="1" key="1">
    <citation type="submission" date="2021-06" db="EMBL/GenBank/DDBJ databases">
        <authorList>
            <person name="Kallberg Y."/>
            <person name="Tangrot J."/>
            <person name="Rosling A."/>
        </authorList>
    </citation>
    <scope>NUCLEOTIDE SEQUENCE</scope>
    <source>
        <strain evidence="1">CL356</strain>
    </source>
</reference>
<name>A0ACA9KH56_9GLOM</name>
<evidence type="ECO:0000313" key="1">
    <source>
        <dbReference type="EMBL" id="CAG8472499.1"/>
    </source>
</evidence>
<dbReference type="Proteomes" id="UP000789525">
    <property type="component" value="Unassembled WGS sequence"/>
</dbReference>
<dbReference type="EMBL" id="CAJVPT010001987">
    <property type="protein sequence ID" value="CAG8472499.1"/>
    <property type="molecule type" value="Genomic_DNA"/>
</dbReference>
<proteinExistence type="predicted"/>
<gene>
    <name evidence="1" type="ORF">ACOLOM_LOCUS1653</name>
</gene>
<keyword evidence="2" id="KW-1185">Reference proteome</keyword>